<feature type="transmembrane region" description="Helical" evidence="1">
    <location>
        <begin position="7"/>
        <end position="30"/>
    </location>
</feature>
<reference evidence="2" key="1">
    <citation type="journal article" date="2014" name="Int. J. Syst. Evol. Microbiol.">
        <title>Complete genome sequence of Corynebacterium casei LMG S-19264T (=DSM 44701T), isolated from a smear-ripened cheese.</title>
        <authorList>
            <consortium name="US DOE Joint Genome Institute (JGI-PGF)"/>
            <person name="Walter F."/>
            <person name="Albersmeier A."/>
            <person name="Kalinowski J."/>
            <person name="Ruckert C."/>
        </authorList>
    </citation>
    <scope>NUCLEOTIDE SEQUENCE</scope>
    <source>
        <strain evidence="2">KCTC 42731</strain>
    </source>
</reference>
<reference evidence="2" key="2">
    <citation type="submission" date="2020-09" db="EMBL/GenBank/DDBJ databases">
        <authorList>
            <person name="Sun Q."/>
            <person name="Kim S."/>
        </authorList>
    </citation>
    <scope>NUCLEOTIDE SEQUENCE</scope>
    <source>
        <strain evidence="2">KCTC 42731</strain>
    </source>
</reference>
<proteinExistence type="predicted"/>
<dbReference type="Proteomes" id="UP000623842">
    <property type="component" value="Unassembled WGS sequence"/>
</dbReference>
<organism evidence="2 3">
    <name type="scientific">Thalassotalea marina</name>
    <dbReference type="NCBI Taxonomy" id="1673741"/>
    <lineage>
        <taxon>Bacteria</taxon>
        <taxon>Pseudomonadati</taxon>
        <taxon>Pseudomonadota</taxon>
        <taxon>Gammaproteobacteria</taxon>
        <taxon>Alteromonadales</taxon>
        <taxon>Colwelliaceae</taxon>
        <taxon>Thalassotalea</taxon>
    </lineage>
</organism>
<dbReference type="AlphaFoldDB" id="A0A919BM26"/>
<evidence type="ECO:0000256" key="1">
    <source>
        <dbReference type="SAM" id="Phobius"/>
    </source>
</evidence>
<keyword evidence="1" id="KW-0812">Transmembrane</keyword>
<evidence type="ECO:0000313" key="2">
    <source>
        <dbReference type="EMBL" id="GHF97991.1"/>
    </source>
</evidence>
<accession>A0A919BM26</accession>
<dbReference type="EMBL" id="BNCK01000006">
    <property type="protein sequence ID" value="GHF97991.1"/>
    <property type="molecule type" value="Genomic_DNA"/>
</dbReference>
<keyword evidence="1" id="KW-0472">Membrane</keyword>
<gene>
    <name evidence="2" type="ORF">GCM10017161_27960</name>
</gene>
<feature type="transmembrane region" description="Helical" evidence="1">
    <location>
        <begin position="82"/>
        <end position="103"/>
    </location>
</feature>
<sequence>MLWSRKGWLAPVVIIGTMALVQASFNFVYGKDFYIQNEWPKMLAALVGSASVGMLGYYLNYKTREVLHENTRLEKKAELHKFIGIPIEYWAIIFPAMIAFSILK</sequence>
<name>A0A919BM26_9GAMM</name>
<protein>
    <submittedName>
        <fullName evidence="2">Uncharacterized protein</fullName>
    </submittedName>
</protein>
<comment type="caution">
    <text evidence="2">The sequence shown here is derived from an EMBL/GenBank/DDBJ whole genome shotgun (WGS) entry which is preliminary data.</text>
</comment>
<evidence type="ECO:0000313" key="3">
    <source>
        <dbReference type="Proteomes" id="UP000623842"/>
    </source>
</evidence>
<keyword evidence="3" id="KW-1185">Reference proteome</keyword>
<keyword evidence="1" id="KW-1133">Transmembrane helix</keyword>
<feature type="transmembrane region" description="Helical" evidence="1">
    <location>
        <begin position="42"/>
        <end position="61"/>
    </location>
</feature>